<evidence type="ECO:0000256" key="2">
    <source>
        <dbReference type="SAM" id="MobiDB-lite"/>
    </source>
</evidence>
<accession>A0A1E5RRI7</accession>
<evidence type="ECO:0000313" key="4">
    <source>
        <dbReference type="Proteomes" id="UP000095358"/>
    </source>
</evidence>
<dbReference type="GO" id="GO:0006900">
    <property type="term" value="P:vesicle budding from membrane"/>
    <property type="evidence" value="ECO:0007669"/>
    <property type="project" value="TreeGrafter"/>
</dbReference>
<dbReference type="InterPro" id="IPR005024">
    <property type="entry name" value="Snf7_fam"/>
</dbReference>
<dbReference type="VEuPathDB" id="FungiDB:AWRI3580_g2326"/>
<feature type="region of interest" description="Disordered" evidence="2">
    <location>
        <begin position="1"/>
        <end position="21"/>
    </location>
</feature>
<dbReference type="AlphaFoldDB" id="A0A1E5RRI7"/>
<dbReference type="Pfam" id="PF03357">
    <property type="entry name" value="Snf7"/>
    <property type="match status" value="1"/>
</dbReference>
<dbReference type="STRING" id="29833.A0A1E5RRI7"/>
<keyword evidence="4" id="KW-1185">Reference proteome</keyword>
<feature type="coiled-coil region" evidence="1">
    <location>
        <begin position="33"/>
        <end position="94"/>
    </location>
</feature>
<gene>
    <name evidence="3" type="ORF">AWRI3580_g2326</name>
</gene>
<dbReference type="GO" id="GO:0005771">
    <property type="term" value="C:multivesicular body"/>
    <property type="evidence" value="ECO:0007669"/>
    <property type="project" value="TreeGrafter"/>
</dbReference>
<name>A0A1E5RRI7_HANUV</name>
<dbReference type="Gene3D" id="6.10.250.1710">
    <property type="match status" value="1"/>
</dbReference>
<evidence type="ECO:0000256" key="1">
    <source>
        <dbReference type="SAM" id="Coils"/>
    </source>
</evidence>
<sequence length="230" mass="26246">MNRLFGNRSSNNSNSDLDDKVFDSSETSINNTIKDLNLKLHNVEQQIAVNTKQYKQNQKNSFLKKKLLNLLKQKGTLSNQLMQYENSLMNIQQQKLSNINVKTNLNIITNMQQQVKQFKQFNKANSKIFNADSIYDLKDELDDMMQQTDEINEILNMGNGQNEIDEDELNEELDFLMQENDNNGISINAGSGSYLENLGVLDANDTQIEPEFLDNEADPIAEQGKDVVAE</sequence>
<organism evidence="3 4">
    <name type="scientific">Hanseniaspora uvarum</name>
    <name type="common">Yeast</name>
    <name type="synonym">Kloeckera apiculata</name>
    <dbReference type="NCBI Taxonomy" id="29833"/>
    <lineage>
        <taxon>Eukaryota</taxon>
        <taxon>Fungi</taxon>
        <taxon>Dikarya</taxon>
        <taxon>Ascomycota</taxon>
        <taxon>Saccharomycotina</taxon>
        <taxon>Saccharomycetes</taxon>
        <taxon>Saccharomycodales</taxon>
        <taxon>Saccharomycodaceae</taxon>
        <taxon>Hanseniaspora</taxon>
    </lineage>
</organism>
<proteinExistence type="predicted"/>
<evidence type="ECO:0000313" key="3">
    <source>
        <dbReference type="EMBL" id="OEJ89486.1"/>
    </source>
</evidence>
<protein>
    <submittedName>
        <fullName evidence="3">Charged multivesicular body protein 5</fullName>
    </submittedName>
</protein>
<dbReference type="PANTHER" id="PTHR22761">
    <property type="entry name" value="CHARGED MULTIVESICULAR BODY PROTEIN"/>
    <property type="match status" value="1"/>
</dbReference>
<dbReference type="Proteomes" id="UP000095358">
    <property type="component" value="Unassembled WGS sequence"/>
</dbReference>
<comment type="caution">
    <text evidence="3">The sequence shown here is derived from an EMBL/GenBank/DDBJ whole genome shotgun (WGS) entry which is preliminary data.</text>
</comment>
<keyword evidence="1" id="KW-0175">Coiled coil</keyword>
<dbReference type="EMBL" id="LPNN01000004">
    <property type="protein sequence ID" value="OEJ89486.1"/>
    <property type="molecule type" value="Genomic_DNA"/>
</dbReference>
<dbReference type="OrthoDB" id="3973241at2759"/>
<reference evidence="4" key="1">
    <citation type="journal article" date="2016" name="Genome Announc.">
        <title>Genome sequences of three species of Hanseniaspora isolated from spontaneous wine fermentations.</title>
        <authorList>
            <person name="Sternes P.R."/>
            <person name="Lee D."/>
            <person name="Kutyna D.R."/>
            <person name="Borneman A.R."/>
        </authorList>
    </citation>
    <scope>NUCLEOTIDE SEQUENCE [LARGE SCALE GENOMIC DNA]</scope>
    <source>
        <strain evidence="4">AWRI3580</strain>
    </source>
</reference>
<dbReference type="GO" id="GO:0032511">
    <property type="term" value="P:late endosome to vacuole transport via multivesicular body sorting pathway"/>
    <property type="evidence" value="ECO:0007669"/>
    <property type="project" value="TreeGrafter"/>
</dbReference>